<dbReference type="SUPFAM" id="SSF48498">
    <property type="entry name" value="Tetracyclin repressor-like, C-terminal domain"/>
    <property type="match status" value="1"/>
</dbReference>
<protein>
    <submittedName>
        <fullName evidence="6">TetR/AcrR family transcriptional regulator</fullName>
    </submittedName>
</protein>
<evidence type="ECO:0000313" key="7">
    <source>
        <dbReference type="Proteomes" id="UP001595851"/>
    </source>
</evidence>
<dbReference type="PROSITE" id="PS50977">
    <property type="entry name" value="HTH_TETR_2"/>
    <property type="match status" value="1"/>
</dbReference>
<evidence type="ECO:0000256" key="3">
    <source>
        <dbReference type="ARBA" id="ARBA00023163"/>
    </source>
</evidence>
<reference evidence="7" key="1">
    <citation type="journal article" date="2019" name="Int. J. Syst. Evol. Microbiol.">
        <title>The Global Catalogue of Microorganisms (GCM) 10K type strain sequencing project: providing services to taxonomists for standard genome sequencing and annotation.</title>
        <authorList>
            <consortium name="The Broad Institute Genomics Platform"/>
            <consortium name="The Broad Institute Genome Sequencing Center for Infectious Disease"/>
            <person name="Wu L."/>
            <person name="Ma J."/>
        </authorList>
    </citation>
    <scope>NUCLEOTIDE SEQUENCE [LARGE SCALE GENOMIC DNA]</scope>
    <source>
        <strain evidence="7">TBRC 1276</strain>
    </source>
</reference>
<dbReference type="InterPro" id="IPR050109">
    <property type="entry name" value="HTH-type_TetR-like_transc_reg"/>
</dbReference>
<dbReference type="Proteomes" id="UP001595851">
    <property type="component" value="Unassembled WGS sequence"/>
</dbReference>
<comment type="caution">
    <text evidence="6">The sequence shown here is derived from an EMBL/GenBank/DDBJ whole genome shotgun (WGS) entry which is preliminary data.</text>
</comment>
<dbReference type="PANTHER" id="PTHR30055:SF234">
    <property type="entry name" value="HTH-TYPE TRANSCRIPTIONAL REGULATOR BETI"/>
    <property type="match status" value="1"/>
</dbReference>
<evidence type="ECO:0000259" key="5">
    <source>
        <dbReference type="PROSITE" id="PS50977"/>
    </source>
</evidence>
<dbReference type="SUPFAM" id="SSF46689">
    <property type="entry name" value="Homeodomain-like"/>
    <property type="match status" value="1"/>
</dbReference>
<dbReference type="InterPro" id="IPR001647">
    <property type="entry name" value="HTH_TetR"/>
</dbReference>
<feature type="domain" description="HTH tetR-type" evidence="5">
    <location>
        <begin position="14"/>
        <end position="73"/>
    </location>
</feature>
<dbReference type="InterPro" id="IPR049445">
    <property type="entry name" value="TetR_SbtR-like_C"/>
</dbReference>
<dbReference type="InterPro" id="IPR036271">
    <property type="entry name" value="Tet_transcr_reg_TetR-rel_C_sf"/>
</dbReference>
<organism evidence="6 7">
    <name type="scientific">Nonomuraea purpurea</name>
    <dbReference type="NCBI Taxonomy" id="1849276"/>
    <lineage>
        <taxon>Bacteria</taxon>
        <taxon>Bacillati</taxon>
        <taxon>Actinomycetota</taxon>
        <taxon>Actinomycetes</taxon>
        <taxon>Streptosporangiales</taxon>
        <taxon>Streptosporangiaceae</taxon>
        <taxon>Nonomuraea</taxon>
    </lineage>
</organism>
<accession>A0ABV8GHR4</accession>
<keyword evidence="7" id="KW-1185">Reference proteome</keyword>
<sequence length="210" mass="22813">MVTDTERRLRADAARNAERILRTARAVFADLGPDAPLEEIARRADVRIRTLYNHFPSKADLVRAALDQSIAEDLAPAVERALADQDPSHGLVGLIEAAMGLAARELNTLAAARHAGTLTAEVYTPFYESLTLLARRAQDAGLLRADLVPDDLPRIMAMLTSTLWTMPSGDEGWRRYLALVLDGLAPAAAANPLPPSATLLTRTQKGDWLL</sequence>
<keyword evidence="2 4" id="KW-0238">DNA-binding</keyword>
<dbReference type="RefSeq" id="WP_379532458.1">
    <property type="nucleotide sequence ID" value="NZ_JBHSBI010000022.1"/>
</dbReference>
<dbReference type="EMBL" id="JBHSBI010000022">
    <property type="protein sequence ID" value="MFC4012555.1"/>
    <property type="molecule type" value="Genomic_DNA"/>
</dbReference>
<feature type="DNA-binding region" description="H-T-H motif" evidence="4">
    <location>
        <begin position="36"/>
        <end position="55"/>
    </location>
</feature>
<evidence type="ECO:0000256" key="4">
    <source>
        <dbReference type="PROSITE-ProRule" id="PRU00335"/>
    </source>
</evidence>
<dbReference type="Pfam" id="PF00440">
    <property type="entry name" value="TetR_N"/>
    <property type="match status" value="1"/>
</dbReference>
<name>A0ABV8GHR4_9ACTN</name>
<proteinExistence type="predicted"/>
<dbReference type="PRINTS" id="PR00455">
    <property type="entry name" value="HTHTETR"/>
</dbReference>
<evidence type="ECO:0000256" key="2">
    <source>
        <dbReference type="ARBA" id="ARBA00023125"/>
    </source>
</evidence>
<dbReference type="InterPro" id="IPR009057">
    <property type="entry name" value="Homeodomain-like_sf"/>
</dbReference>
<gene>
    <name evidence="6" type="ORF">ACFOY2_35335</name>
</gene>
<evidence type="ECO:0000313" key="6">
    <source>
        <dbReference type="EMBL" id="MFC4012555.1"/>
    </source>
</evidence>
<dbReference type="Pfam" id="PF21597">
    <property type="entry name" value="TetR_C_43"/>
    <property type="match status" value="1"/>
</dbReference>
<evidence type="ECO:0000256" key="1">
    <source>
        <dbReference type="ARBA" id="ARBA00023015"/>
    </source>
</evidence>
<dbReference type="Gene3D" id="1.10.357.10">
    <property type="entry name" value="Tetracycline Repressor, domain 2"/>
    <property type="match status" value="1"/>
</dbReference>
<keyword evidence="3" id="KW-0804">Transcription</keyword>
<keyword evidence="1" id="KW-0805">Transcription regulation</keyword>
<dbReference type="PANTHER" id="PTHR30055">
    <property type="entry name" value="HTH-TYPE TRANSCRIPTIONAL REGULATOR RUTR"/>
    <property type="match status" value="1"/>
</dbReference>